<keyword evidence="2" id="KW-0677">Repeat</keyword>
<protein>
    <submittedName>
        <fullName evidence="5">Leucine-rich repeat-containing protein 51</fullName>
    </submittedName>
</protein>
<keyword evidence="4" id="KW-1185">Reference proteome</keyword>
<organism evidence="5">
    <name type="scientific">Echinostoma caproni</name>
    <dbReference type="NCBI Taxonomy" id="27848"/>
    <lineage>
        <taxon>Eukaryota</taxon>
        <taxon>Metazoa</taxon>
        <taxon>Spiralia</taxon>
        <taxon>Lophotrochozoa</taxon>
        <taxon>Platyhelminthes</taxon>
        <taxon>Trematoda</taxon>
        <taxon>Digenea</taxon>
        <taxon>Plagiorchiida</taxon>
        <taxon>Echinostomata</taxon>
        <taxon>Echinostomatoidea</taxon>
        <taxon>Echinostomatidae</taxon>
        <taxon>Echinostoma</taxon>
    </lineage>
</organism>
<gene>
    <name evidence="3" type="ORF">ECPE_LOCUS3181</name>
</gene>
<dbReference type="AlphaFoldDB" id="A0A183A896"/>
<keyword evidence="1" id="KW-0433">Leucine-rich repeat</keyword>
<dbReference type="PANTHER" id="PTHR15454:SF56">
    <property type="entry name" value="PROTEIN PHOSPHATASE 1 REGULATORY SUBUNIT 7-RELATED"/>
    <property type="match status" value="1"/>
</dbReference>
<dbReference type="EMBL" id="UZAN01040159">
    <property type="protein sequence ID" value="VDP68646.1"/>
    <property type="molecule type" value="Genomic_DNA"/>
</dbReference>
<dbReference type="PROSITE" id="PS51450">
    <property type="entry name" value="LRR"/>
    <property type="match status" value="1"/>
</dbReference>
<dbReference type="OrthoDB" id="660555at2759"/>
<reference evidence="5" key="1">
    <citation type="submission" date="2016-06" db="UniProtKB">
        <authorList>
            <consortium name="WormBaseParasite"/>
        </authorList>
    </citation>
    <scope>IDENTIFICATION</scope>
</reference>
<dbReference type="InterPro" id="IPR032675">
    <property type="entry name" value="LRR_dom_sf"/>
</dbReference>
<evidence type="ECO:0000313" key="3">
    <source>
        <dbReference type="EMBL" id="VDP68646.1"/>
    </source>
</evidence>
<accession>A0A183A896</accession>
<dbReference type="Gene3D" id="3.80.10.10">
    <property type="entry name" value="Ribonuclease Inhibitor"/>
    <property type="match status" value="1"/>
</dbReference>
<dbReference type="Proteomes" id="UP000272942">
    <property type="component" value="Unassembled WGS sequence"/>
</dbReference>
<dbReference type="SUPFAM" id="SSF52058">
    <property type="entry name" value="L domain-like"/>
    <property type="match status" value="1"/>
</dbReference>
<reference evidence="3 4" key="2">
    <citation type="submission" date="2018-11" db="EMBL/GenBank/DDBJ databases">
        <authorList>
            <consortium name="Pathogen Informatics"/>
        </authorList>
    </citation>
    <scope>NUCLEOTIDE SEQUENCE [LARGE SCALE GENOMIC DNA]</scope>
    <source>
        <strain evidence="3 4">Egypt</strain>
    </source>
</reference>
<dbReference type="PANTHER" id="PTHR15454">
    <property type="entry name" value="NISCHARIN RELATED"/>
    <property type="match status" value="1"/>
</dbReference>
<dbReference type="Pfam" id="PF00560">
    <property type="entry name" value="LRR_1"/>
    <property type="match status" value="1"/>
</dbReference>
<dbReference type="InterPro" id="IPR001611">
    <property type="entry name" value="Leu-rich_rpt"/>
</dbReference>
<evidence type="ECO:0000256" key="2">
    <source>
        <dbReference type="ARBA" id="ARBA00022737"/>
    </source>
</evidence>
<evidence type="ECO:0000256" key="1">
    <source>
        <dbReference type="ARBA" id="ARBA00022614"/>
    </source>
</evidence>
<proteinExistence type="predicted"/>
<dbReference type="WBParaSite" id="ECPE_0000318401-mRNA-1">
    <property type="protein sequence ID" value="ECPE_0000318401-mRNA-1"/>
    <property type="gene ID" value="ECPE_0000318401"/>
</dbReference>
<evidence type="ECO:0000313" key="4">
    <source>
        <dbReference type="Proteomes" id="UP000272942"/>
    </source>
</evidence>
<dbReference type="GO" id="GO:0005737">
    <property type="term" value="C:cytoplasm"/>
    <property type="evidence" value="ECO:0007669"/>
    <property type="project" value="TreeGrafter"/>
</dbReference>
<name>A0A183A896_9TREM</name>
<sequence>MKILQQKWADLVAKANQLVQQNMTKRPTRTKPRGTTLRDFAFPHEETNLRKLIDSTMRLYNTDLIDTKKVKEQTSPPIYAMCAHRISLPLVFSTACSVRLDRLRVLCLTRCDLSNVDTFRAIDPLPGLEWLNLSHNSLSYLDCSEHTFPRLVHLDVSFNCFEQFDHLGGPYRTLQRLDMRSNLLTSIDRLDQRTRMPQLQFVDLRDNLFTRSTSIWLANHASHCVRQISLGENQITQIDSSLVAAHLFSHLDLSGNLLDTV</sequence>
<evidence type="ECO:0000313" key="5">
    <source>
        <dbReference type="WBParaSite" id="ECPE_0000318401-mRNA-1"/>
    </source>
</evidence>